<sequence length="215" mass="23410">MLARRGLRSGLRRWAAARPMFARGFADDAKKEGEKAPTGQAHVSDKFKEDWKKVAPNYDLPNFPSNYMVARPPVPAAIPAKLTLNFVLPHMFEINAKPVDYVIVTATTGQMGILPGHVPTIAQLQPGILSVHDGTEAPKIYFVSSGFAFVHANSVADVVAIEAVPMDRFDNEEVKRNYAEYTQKMNSAKNELEKAEAQVGVEVCAALMAALGVTA</sequence>
<evidence type="ECO:0000256" key="3">
    <source>
        <dbReference type="ARBA" id="ARBA00022448"/>
    </source>
</evidence>
<comment type="caution">
    <text evidence="12">The sequence shown here is derived from an EMBL/GenBank/DDBJ whole genome shotgun (WGS) entry which is preliminary data.</text>
</comment>
<dbReference type="SUPFAM" id="SSF51344">
    <property type="entry name" value="Epsilon subunit of F1F0-ATP synthase N-terminal domain"/>
    <property type="match status" value="1"/>
</dbReference>
<comment type="subcellular location">
    <subcellularLocation>
        <location evidence="1">Mitochondrion inner membrane</location>
    </subcellularLocation>
</comment>
<dbReference type="InterPro" id="IPR001469">
    <property type="entry name" value="ATP_synth_F1_dsu/esu"/>
</dbReference>
<keyword evidence="6" id="KW-0809">Transit peptide</keyword>
<evidence type="ECO:0000313" key="12">
    <source>
        <dbReference type="EMBL" id="KAG0589808.1"/>
    </source>
</evidence>
<dbReference type="EMBL" id="CM026421">
    <property type="protein sequence ID" value="KAG0589808.1"/>
    <property type="molecule type" value="Genomic_DNA"/>
</dbReference>
<keyword evidence="13" id="KW-1185">Reference proteome</keyword>
<dbReference type="InterPro" id="IPR020546">
    <property type="entry name" value="ATP_synth_F1_dsu/esu_N"/>
</dbReference>
<evidence type="ECO:0000256" key="2">
    <source>
        <dbReference type="ARBA" id="ARBA00005712"/>
    </source>
</evidence>
<accession>A0A8T0J4H8</accession>
<evidence type="ECO:0000256" key="7">
    <source>
        <dbReference type="ARBA" id="ARBA00023065"/>
    </source>
</evidence>
<evidence type="ECO:0000256" key="1">
    <source>
        <dbReference type="ARBA" id="ARBA00004273"/>
    </source>
</evidence>
<dbReference type="CDD" id="cd12152">
    <property type="entry name" value="F1-ATPase_delta"/>
    <property type="match status" value="1"/>
</dbReference>
<reference evidence="12" key="1">
    <citation type="submission" date="2020-06" db="EMBL/GenBank/DDBJ databases">
        <title>WGS assembly of Ceratodon purpureus strain R40.</title>
        <authorList>
            <person name="Carey S.B."/>
            <person name="Jenkins J."/>
            <person name="Shu S."/>
            <person name="Lovell J.T."/>
            <person name="Sreedasyam A."/>
            <person name="Maumus F."/>
            <person name="Tiley G.P."/>
            <person name="Fernandez-Pozo N."/>
            <person name="Barry K."/>
            <person name="Chen C."/>
            <person name="Wang M."/>
            <person name="Lipzen A."/>
            <person name="Daum C."/>
            <person name="Saski C.A."/>
            <person name="Payton A.C."/>
            <person name="Mcbreen J.C."/>
            <person name="Conrad R.E."/>
            <person name="Kollar L.M."/>
            <person name="Olsson S."/>
            <person name="Huttunen S."/>
            <person name="Landis J.B."/>
            <person name="Wickett N.J."/>
            <person name="Johnson M.G."/>
            <person name="Rensing S.A."/>
            <person name="Grimwood J."/>
            <person name="Schmutz J."/>
            <person name="Mcdaniel S.F."/>
        </authorList>
    </citation>
    <scope>NUCLEOTIDE SEQUENCE</scope>
    <source>
        <strain evidence="12">R40</strain>
    </source>
</reference>
<dbReference type="AlphaFoldDB" id="A0A8T0J4H8"/>
<dbReference type="Pfam" id="PF02823">
    <property type="entry name" value="ATP-synt_DE_N"/>
    <property type="match status" value="1"/>
</dbReference>
<name>A0A8T0J4H8_CERPU</name>
<dbReference type="PANTHER" id="PTHR13822">
    <property type="entry name" value="ATP SYNTHASE DELTA/EPSILON CHAIN"/>
    <property type="match status" value="1"/>
</dbReference>
<dbReference type="HAMAP" id="MF_00530">
    <property type="entry name" value="ATP_synth_epsil_bac"/>
    <property type="match status" value="1"/>
</dbReference>
<evidence type="ECO:0000256" key="5">
    <source>
        <dbReference type="ARBA" id="ARBA00022792"/>
    </source>
</evidence>
<dbReference type="PANTHER" id="PTHR13822:SF7">
    <property type="entry name" value="ATP SYNTHASE SUBUNIT DELTA, MITOCHONDRIAL"/>
    <property type="match status" value="1"/>
</dbReference>
<dbReference type="GO" id="GO:0045259">
    <property type="term" value="C:proton-transporting ATP synthase complex"/>
    <property type="evidence" value="ECO:0007669"/>
    <property type="project" value="InterPro"/>
</dbReference>
<dbReference type="GO" id="GO:0005743">
    <property type="term" value="C:mitochondrial inner membrane"/>
    <property type="evidence" value="ECO:0007669"/>
    <property type="project" value="UniProtKB-SubCell"/>
</dbReference>
<feature type="coiled-coil region" evidence="10">
    <location>
        <begin position="171"/>
        <end position="198"/>
    </location>
</feature>
<keyword evidence="5" id="KW-0999">Mitochondrion inner membrane</keyword>
<dbReference type="Gene3D" id="2.60.15.10">
    <property type="entry name" value="F0F1 ATP synthase delta/epsilon subunit, N-terminal"/>
    <property type="match status" value="1"/>
</dbReference>
<protein>
    <recommendedName>
        <fullName evidence="11">ATP synthase F1 complex delta/epsilon subunit N-terminal domain-containing protein</fullName>
    </recommendedName>
</protein>
<evidence type="ECO:0000256" key="6">
    <source>
        <dbReference type="ARBA" id="ARBA00022946"/>
    </source>
</evidence>
<keyword evidence="9" id="KW-0472">Membrane</keyword>
<keyword evidence="3" id="KW-0813">Transport</keyword>
<gene>
    <name evidence="12" type="ORF">KC19_1G049600</name>
</gene>
<feature type="domain" description="ATP synthase F1 complex delta/epsilon subunit N-terminal" evidence="11">
    <location>
        <begin position="82"/>
        <end position="155"/>
    </location>
</feature>
<comment type="similarity">
    <text evidence="2">Belongs to the ATPase epsilon chain family.</text>
</comment>
<keyword evidence="7" id="KW-0406">Ion transport</keyword>
<dbReference type="GO" id="GO:0046933">
    <property type="term" value="F:proton-transporting ATP synthase activity, rotational mechanism"/>
    <property type="evidence" value="ECO:0007669"/>
    <property type="project" value="InterPro"/>
</dbReference>
<evidence type="ECO:0000259" key="11">
    <source>
        <dbReference type="Pfam" id="PF02823"/>
    </source>
</evidence>
<dbReference type="InterPro" id="IPR036771">
    <property type="entry name" value="ATPsynth_dsu/esu_N"/>
</dbReference>
<evidence type="ECO:0000256" key="4">
    <source>
        <dbReference type="ARBA" id="ARBA00022781"/>
    </source>
</evidence>
<keyword evidence="10" id="KW-0175">Coiled coil</keyword>
<evidence type="ECO:0000313" key="13">
    <source>
        <dbReference type="Proteomes" id="UP000822688"/>
    </source>
</evidence>
<evidence type="ECO:0000256" key="10">
    <source>
        <dbReference type="SAM" id="Coils"/>
    </source>
</evidence>
<evidence type="ECO:0000256" key="9">
    <source>
        <dbReference type="ARBA" id="ARBA00023136"/>
    </source>
</evidence>
<evidence type="ECO:0000256" key="8">
    <source>
        <dbReference type="ARBA" id="ARBA00023128"/>
    </source>
</evidence>
<keyword evidence="8" id="KW-0496">Mitochondrion</keyword>
<organism evidence="12 13">
    <name type="scientific">Ceratodon purpureus</name>
    <name type="common">Fire moss</name>
    <name type="synonym">Dicranum purpureum</name>
    <dbReference type="NCBI Taxonomy" id="3225"/>
    <lineage>
        <taxon>Eukaryota</taxon>
        <taxon>Viridiplantae</taxon>
        <taxon>Streptophyta</taxon>
        <taxon>Embryophyta</taxon>
        <taxon>Bryophyta</taxon>
        <taxon>Bryophytina</taxon>
        <taxon>Bryopsida</taxon>
        <taxon>Dicranidae</taxon>
        <taxon>Pseudoditrichales</taxon>
        <taxon>Ditrichaceae</taxon>
        <taxon>Ceratodon</taxon>
    </lineage>
</organism>
<proteinExistence type="inferred from homology"/>
<dbReference type="Proteomes" id="UP000822688">
    <property type="component" value="Chromosome 1"/>
</dbReference>
<keyword evidence="4" id="KW-0375">Hydrogen ion transport</keyword>